<keyword evidence="2" id="KW-1185">Reference proteome</keyword>
<dbReference type="EMBL" id="BMAV01000198">
    <property type="protein sequence ID" value="GFY37255.1"/>
    <property type="molecule type" value="Genomic_DNA"/>
</dbReference>
<name>A0A8X6WM62_9ARAC</name>
<gene>
    <name evidence="1" type="ORF">TNIN_336911</name>
</gene>
<accession>A0A8X6WM62</accession>
<dbReference type="AlphaFoldDB" id="A0A8X6WM62"/>
<dbReference type="Proteomes" id="UP000886998">
    <property type="component" value="Unassembled WGS sequence"/>
</dbReference>
<sequence length="100" mass="11166">MTASTNGRLSILPRRMLVVPGLSTYTPPLGQTIFATSFRLTPYKILMASEIEKLGRFNLVEGLFLKFWWDLGGGGGNGSSGERKREFLLTVSERERKARS</sequence>
<dbReference type="OrthoDB" id="10485868at2759"/>
<proteinExistence type="predicted"/>
<evidence type="ECO:0000313" key="1">
    <source>
        <dbReference type="EMBL" id="GFY37255.1"/>
    </source>
</evidence>
<comment type="caution">
    <text evidence="1">The sequence shown here is derived from an EMBL/GenBank/DDBJ whole genome shotgun (WGS) entry which is preliminary data.</text>
</comment>
<organism evidence="1 2">
    <name type="scientific">Trichonephila inaurata madagascariensis</name>
    <dbReference type="NCBI Taxonomy" id="2747483"/>
    <lineage>
        <taxon>Eukaryota</taxon>
        <taxon>Metazoa</taxon>
        <taxon>Ecdysozoa</taxon>
        <taxon>Arthropoda</taxon>
        <taxon>Chelicerata</taxon>
        <taxon>Arachnida</taxon>
        <taxon>Araneae</taxon>
        <taxon>Araneomorphae</taxon>
        <taxon>Entelegynae</taxon>
        <taxon>Araneoidea</taxon>
        <taxon>Nephilidae</taxon>
        <taxon>Trichonephila</taxon>
        <taxon>Trichonephila inaurata</taxon>
    </lineage>
</organism>
<protein>
    <submittedName>
        <fullName evidence="1">Uncharacterized protein</fullName>
    </submittedName>
</protein>
<reference evidence="1" key="1">
    <citation type="submission" date="2020-08" db="EMBL/GenBank/DDBJ databases">
        <title>Multicomponent nature underlies the extraordinary mechanical properties of spider dragline silk.</title>
        <authorList>
            <person name="Kono N."/>
            <person name="Nakamura H."/>
            <person name="Mori M."/>
            <person name="Yoshida Y."/>
            <person name="Ohtoshi R."/>
            <person name="Malay A.D."/>
            <person name="Moran D.A.P."/>
            <person name="Tomita M."/>
            <person name="Numata K."/>
            <person name="Arakawa K."/>
        </authorList>
    </citation>
    <scope>NUCLEOTIDE SEQUENCE</scope>
</reference>
<evidence type="ECO:0000313" key="2">
    <source>
        <dbReference type="Proteomes" id="UP000886998"/>
    </source>
</evidence>